<proteinExistence type="predicted"/>
<dbReference type="EMBL" id="JAGFNK010000168">
    <property type="protein sequence ID" value="KAI9462526.1"/>
    <property type="molecule type" value="Genomic_DNA"/>
</dbReference>
<organism evidence="1 2">
    <name type="scientific">Russula earlei</name>
    <dbReference type="NCBI Taxonomy" id="71964"/>
    <lineage>
        <taxon>Eukaryota</taxon>
        <taxon>Fungi</taxon>
        <taxon>Dikarya</taxon>
        <taxon>Basidiomycota</taxon>
        <taxon>Agaricomycotina</taxon>
        <taxon>Agaricomycetes</taxon>
        <taxon>Russulales</taxon>
        <taxon>Russulaceae</taxon>
        <taxon>Russula</taxon>
    </lineage>
</organism>
<protein>
    <submittedName>
        <fullName evidence="1">Protein serine/threonine phosphatase 2C</fullName>
    </submittedName>
</protein>
<evidence type="ECO:0000313" key="1">
    <source>
        <dbReference type="EMBL" id="KAI9462526.1"/>
    </source>
</evidence>
<keyword evidence="2" id="KW-1185">Reference proteome</keyword>
<dbReference type="Proteomes" id="UP001207468">
    <property type="component" value="Unassembled WGS sequence"/>
</dbReference>
<comment type="caution">
    <text evidence="1">The sequence shown here is derived from an EMBL/GenBank/DDBJ whole genome shotgun (WGS) entry which is preliminary data.</text>
</comment>
<reference evidence="1" key="1">
    <citation type="submission" date="2021-03" db="EMBL/GenBank/DDBJ databases">
        <title>Evolutionary priming and transition to the ectomycorrhizal habit in an iconic lineage of mushroom-forming fungi: is preadaptation a requirement?</title>
        <authorList>
            <consortium name="DOE Joint Genome Institute"/>
            <person name="Looney B.P."/>
            <person name="Miyauchi S."/>
            <person name="Morin E."/>
            <person name="Drula E."/>
            <person name="Courty P.E."/>
            <person name="Chicoki N."/>
            <person name="Fauchery L."/>
            <person name="Kohler A."/>
            <person name="Kuo A."/>
            <person name="LaButti K."/>
            <person name="Pangilinan J."/>
            <person name="Lipzen A."/>
            <person name="Riley R."/>
            <person name="Andreopoulos W."/>
            <person name="He G."/>
            <person name="Johnson J."/>
            <person name="Barry K.W."/>
            <person name="Grigoriev I.V."/>
            <person name="Nagy L."/>
            <person name="Hibbett D."/>
            <person name="Henrissat B."/>
            <person name="Matheny P.B."/>
            <person name="Labbe J."/>
            <person name="Martin A.F."/>
        </authorList>
    </citation>
    <scope>NUCLEOTIDE SEQUENCE</scope>
    <source>
        <strain evidence="1">BPL698</strain>
    </source>
</reference>
<name>A0ACC0U460_9AGAM</name>
<evidence type="ECO:0000313" key="2">
    <source>
        <dbReference type="Proteomes" id="UP001207468"/>
    </source>
</evidence>
<accession>A0ACC0U460</accession>
<gene>
    <name evidence="1" type="ORF">F5148DRAFT_982776</name>
</gene>
<sequence>MTSVPTVAEVQVELAERPDDSPLRCSFVPLSENDIAQRLAALARPERTVFDPARGHLADAVTFQPCTRYTSQDRFVVRQLDVHGMKWTFTGVFDGHLGDATVEHTAHHLPIIVQQLLHKVMTGPGAPMPSPDVVRDLLSSGITAFDNAIAGDVLELFPGGIDTLPDRTDEEIQAVVNDFAGPSGGANYQKARLCLYGTTALVALVDPSHENLWVANLGDCEAVLVTPDADGRLPRHEVLNVLHNGSNAAEIARVRRDHPGEPESVLNGRVLGTIAPFRCIGDAPFKQPAVFTRRVLYNLYPGVPDPTPWETFLSRNRTPPYISSEPDVVHRRLGPRSLLILATDGLSELCDGAGRTDMVADWARCVTEAGQVPGKENLALRLLRHALGGEDLMYISQMITLGMDSPWMDDTTIIVQAL</sequence>